<gene>
    <name evidence="2" type="ORF">TNCV_3940841</name>
</gene>
<feature type="compositionally biased region" description="Low complexity" evidence="1">
    <location>
        <begin position="28"/>
        <end position="38"/>
    </location>
</feature>
<evidence type="ECO:0000256" key="1">
    <source>
        <dbReference type="SAM" id="MobiDB-lite"/>
    </source>
</evidence>
<name>A0A8X7B8S2_TRICX</name>
<protein>
    <submittedName>
        <fullName evidence="2">Uncharacterized protein</fullName>
    </submittedName>
</protein>
<organism evidence="2 3">
    <name type="scientific">Trichonephila clavipes</name>
    <name type="common">Golden silk orbweaver</name>
    <name type="synonym">Nephila clavipes</name>
    <dbReference type="NCBI Taxonomy" id="2585209"/>
    <lineage>
        <taxon>Eukaryota</taxon>
        <taxon>Metazoa</taxon>
        <taxon>Ecdysozoa</taxon>
        <taxon>Arthropoda</taxon>
        <taxon>Chelicerata</taxon>
        <taxon>Arachnida</taxon>
        <taxon>Araneae</taxon>
        <taxon>Araneomorphae</taxon>
        <taxon>Entelegynae</taxon>
        <taxon>Araneoidea</taxon>
        <taxon>Nephilidae</taxon>
        <taxon>Trichonephila</taxon>
    </lineage>
</organism>
<dbReference type="EMBL" id="BMAU01021363">
    <property type="protein sequence ID" value="GFY23388.1"/>
    <property type="molecule type" value="Genomic_DNA"/>
</dbReference>
<reference evidence="2" key="1">
    <citation type="submission" date="2020-08" db="EMBL/GenBank/DDBJ databases">
        <title>Multicomponent nature underlies the extraordinary mechanical properties of spider dragline silk.</title>
        <authorList>
            <person name="Kono N."/>
            <person name="Nakamura H."/>
            <person name="Mori M."/>
            <person name="Yoshida Y."/>
            <person name="Ohtoshi R."/>
            <person name="Malay A.D."/>
            <person name="Moran D.A.P."/>
            <person name="Tomita M."/>
            <person name="Numata K."/>
            <person name="Arakawa K."/>
        </authorList>
    </citation>
    <scope>NUCLEOTIDE SEQUENCE</scope>
</reference>
<keyword evidence="3" id="KW-1185">Reference proteome</keyword>
<comment type="caution">
    <text evidence="2">The sequence shown here is derived from an EMBL/GenBank/DDBJ whole genome shotgun (WGS) entry which is preliminary data.</text>
</comment>
<evidence type="ECO:0000313" key="3">
    <source>
        <dbReference type="Proteomes" id="UP000887159"/>
    </source>
</evidence>
<dbReference type="AlphaFoldDB" id="A0A8X7B8S2"/>
<accession>A0A8X7B8S2</accession>
<feature type="region of interest" description="Disordered" evidence="1">
    <location>
        <begin position="27"/>
        <end position="54"/>
    </location>
</feature>
<evidence type="ECO:0000313" key="2">
    <source>
        <dbReference type="EMBL" id="GFY23388.1"/>
    </source>
</evidence>
<dbReference type="Proteomes" id="UP000887159">
    <property type="component" value="Unassembled WGS sequence"/>
</dbReference>
<feature type="region of interest" description="Disordered" evidence="1">
    <location>
        <begin position="147"/>
        <end position="195"/>
    </location>
</feature>
<proteinExistence type="predicted"/>
<sequence>MAHSVIAKEVNIPGQRALRTFFHLGRQSPSIDPSSSRASRLHGNAPRPPLHWPNEHSFVRRNKLDGVSRCNWAILPPSKGEGVAADSPPEREGRVAREGEIIKRSEEENRDKTSIGTISLRVDLNERYDRECNTRSALFVFNRTYTPLKRKGGSPPPRHSEIGSLPPTNKSKSKVPSFDLSEARPSSPLSRAGVANPNDLASYFERFLCLDNEHIFGDDQGYTPEVMDEILTTARDLELEVNEEDIEELKMGHEDELTTEEFQEILNEEHTQKHSEMCLLLNKRKTKDDQCRHVPLKIFLKSFCASYKEATLYEASATFATPPEIKPGSFAQFVHDNADFNINTIDGKAPCDYNTIYTAMKTSIENAKQLDMRTCILTFDQPLYMKAWDIASAVCLSDEVSVVVRLGYYGWLHYGWKWDKRSSFYHIC</sequence>